<evidence type="ECO:0000313" key="1">
    <source>
        <dbReference type="EMBL" id="KAI0527017.1"/>
    </source>
</evidence>
<evidence type="ECO:0000313" key="2">
    <source>
        <dbReference type="Proteomes" id="UP000829196"/>
    </source>
</evidence>
<protein>
    <submittedName>
        <fullName evidence="1">Uncharacterized protein</fullName>
    </submittedName>
</protein>
<dbReference type="AlphaFoldDB" id="A0A8T3C1T3"/>
<reference evidence="1" key="1">
    <citation type="journal article" date="2022" name="Front. Genet.">
        <title>Chromosome-Scale Assembly of the Dendrobium nobile Genome Provides Insights Into the Molecular Mechanism of the Biosynthesis of the Medicinal Active Ingredient of Dendrobium.</title>
        <authorList>
            <person name="Xu Q."/>
            <person name="Niu S.-C."/>
            <person name="Li K.-L."/>
            <person name="Zheng P.-J."/>
            <person name="Zhang X.-J."/>
            <person name="Jia Y."/>
            <person name="Liu Y."/>
            <person name="Niu Y.-X."/>
            <person name="Yu L.-H."/>
            <person name="Chen D.-F."/>
            <person name="Zhang G.-Q."/>
        </authorList>
    </citation>
    <scope>NUCLEOTIDE SEQUENCE</scope>
    <source>
        <tissue evidence="1">Leaf</tissue>
    </source>
</reference>
<dbReference type="Proteomes" id="UP000829196">
    <property type="component" value="Unassembled WGS sequence"/>
</dbReference>
<accession>A0A8T3C1T3</accession>
<sequence length="70" mass="7167">MLVSASVANGAYARTSDVHSSIENVSLTAILLGDAAVVALLAGKLDHPCSLQSEGKVKSSSNQIYESTSC</sequence>
<proteinExistence type="predicted"/>
<gene>
    <name evidence="1" type="ORF">KFK09_002613</name>
</gene>
<dbReference type="EMBL" id="JAGYWB010000003">
    <property type="protein sequence ID" value="KAI0527017.1"/>
    <property type="molecule type" value="Genomic_DNA"/>
</dbReference>
<comment type="caution">
    <text evidence="1">The sequence shown here is derived from an EMBL/GenBank/DDBJ whole genome shotgun (WGS) entry which is preliminary data.</text>
</comment>
<organism evidence="1 2">
    <name type="scientific">Dendrobium nobile</name>
    <name type="common">Orchid</name>
    <dbReference type="NCBI Taxonomy" id="94219"/>
    <lineage>
        <taxon>Eukaryota</taxon>
        <taxon>Viridiplantae</taxon>
        <taxon>Streptophyta</taxon>
        <taxon>Embryophyta</taxon>
        <taxon>Tracheophyta</taxon>
        <taxon>Spermatophyta</taxon>
        <taxon>Magnoliopsida</taxon>
        <taxon>Liliopsida</taxon>
        <taxon>Asparagales</taxon>
        <taxon>Orchidaceae</taxon>
        <taxon>Epidendroideae</taxon>
        <taxon>Malaxideae</taxon>
        <taxon>Dendrobiinae</taxon>
        <taxon>Dendrobium</taxon>
    </lineage>
</organism>
<name>A0A8T3C1T3_DENNO</name>
<keyword evidence="2" id="KW-1185">Reference proteome</keyword>